<dbReference type="AlphaFoldDB" id="A0A660KN71"/>
<organism evidence="1 2">
    <name type="scientific">Carpinus fangiana</name>
    <dbReference type="NCBI Taxonomy" id="176857"/>
    <lineage>
        <taxon>Eukaryota</taxon>
        <taxon>Viridiplantae</taxon>
        <taxon>Streptophyta</taxon>
        <taxon>Embryophyta</taxon>
        <taxon>Tracheophyta</taxon>
        <taxon>Spermatophyta</taxon>
        <taxon>Magnoliopsida</taxon>
        <taxon>eudicotyledons</taxon>
        <taxon>Gunneridae</taxon>
        <taxon>Pentapetalae</taxon>
        <taxon>rosids</taxon>
        <taxon>fabids</taxon>
        <taxon>Fagales</taxon>
        <taxon>Betulaceae</taxon>
        <taxon>Carpinus</taxon>
    </lineage>
</organism>
<dbReference type="Proteomes" id="UP000327013">
    <property type="component" value="Chromosome 4"/>
</dbReference>
<gene>
    <name evidence="1" type="ORF">FH972_010412</name>
</gene>
<evidence type="ECO:0000313" key="1">
    <source>
        <dbReference type="EMBL" id="KAE8037857.1"/>
    </source>
</evidence>
<accession>A0A660KN71</accession>
<reference evidence="1 2" key="1">
    <citation type="submission" date="2019-06" db="EMBL/GenBank/DDBJ databases">
        <title>A chromosomal-level reference genome of Carpinus fangiana (Coryloideae, Betulaceae).</title>
        <authorList>
            <person name="Yang X."/>
            <person name="Wang Z."/>
            <person name="Zhang L."/>
            <person name="Hao G."/>
            <person name="Liu J."/>
            <person name="Yang Y."/>
        </authorList>
    </citation>
    <scope>NUCLEOTIDE SEQUENCE [LARGE SCALE GENOMIC DNA]</scope>
    <source>
        <strain evidence="1">Cfa_2016G</strain>
        <tissue evidence="1">Leaf</tissue>
    </source>
</reference>
<name>A0A660KN71_9ROSI</name>
<keyword evidence="2" id="KW-1185">Reference proteome</keyword>
<dbReference type="OrthoDB" id="904575at2759"/>
<dbReference type="EMBL" id="CM017324">
    <property type="protein sequence ID" value="KAE8037857.1"/>
    <property type="molecule type" value="Genomic_DNA"/>
</dbReference>
<proteinExistence type="predicted"/>
<evidence type="ECO:0000313" key="2">
    <source>
        <dbReference type="Proteomes" id="UP000327013"/>
    </source>
</evidence>
<protein>
    <submittedName>
        <fullName evidence="1">Uncharacterized protein</fullName>
    </submittedName>
</protein>
<sequence>MVIFLLKIIFLAITTLSNLISRLFFTTVANLFILVIYGCRVPGEAMQGVLEQVGEAIKGCLEYVLELVMEVVKFFISSFFDALIAAVTGSAAAAGSAAGDLVEKTRTSLEGLLKDLPEVMEGFLEMVSTIVSDLWNNYKDALGSVTENA</sequence>